<name>A0A2A2M435_9BILA</name>
<reference evidence="2 3" key="1">
    <citation type="journal article" date="2017" name="Curr. Biol.">
        <title>Genome architecture and evolution of a unichromosomal asexual nematode.</title>
        <authorList>
            <person name="Fradin H."/>
            <person name="Zegar C."/>
            <person name="Gutwein M."/>
            <person name="Lucas J."/>
            <person name="Kovtun M."/>
            <person name="Corcoran D."/>
            <person name="Baugh L.R."/>
            <person name="Kiontke K."/>
            <person name="Gunsalus K."/>
            <person name="Fitch D.H."/>
            <person name="Piano F."/>
        </authorList>
    </citation>
    <scope>NUCLEOTIDE SEQUENCE [LARGE SCALE GENOMIC DNA]</scope>
    <source>
        <strain evidence="2">PF1309</strain>
    </source>
</reference>
<organism evidence="2 3">
    <name type="scientific">Diploscapter pachys</name>
    <dbReference type="NCBI Taxonomy" id="2018661"/>
    <lineage>
        <taxon>Eukaryota</taxon>
        <taxon>Metazoa</taxon>
        <taxon>Ecdysozoa</taxon>
        <taxon>Nematoda</taxon>
        <taxon>Chromadorea</taxon>
        <taxon>Rhabditida</taxon>
        <taxon>Rhabditina</taxon>
        <taxon>Rhabditomorpha</taxon>
        <taxon>Rhabditoidea</taxon>
        <taxon>Rhabditidae</taxon>
        <taxon>Diploscapter</taxon>
    </lineage>
</organism>
<dbReference type="AlphaFoldDB" id="A0A2A2M435"/>
<accession>A0A2A2M435</accession>
<evidence type="ECO:0000256" key="1">
    <source>
        <dbReference type="SAM" id="MobiDB-lite"/>
    </source>
</evidence>
<keyword evidence="3" id="KW-1185">Reference proteome</keyword>
<evidence type="ECO:0000313" key="2">
    <source>
        <dbReference type="EMBL" id="PAV93291.1"/>
    </source>
</evidence>
<gene>
    <name evidence="2" type="ORF">WR25_05679</name>
</gene>
<protein>
    <submittedName>
        <fullName evidence="2">Uncharacterized protein</fullName>
    </submittedName>
</protein>
<sequence length="81" mass="8881">MQGQMRHVRVQGQQWRRQGTGRTGRSDGAKRGRMLRAFATAQPAHADAEQIGYLLESGLGHAAFEPVVDVLRRDLALGGKV</sequence>
<proteinExistence type="predicted"/>
<dbReference type="Proteomes" id="UP000218231">
    <property type="component" value="Unassembled WGS sequence"/>
</dbReference>
<feature type="compositionally biased region" description="Low complexity" evidence="1">
    <location>
        <begin position="11"/>
        <end position="20"/>
    </location>
</feature>
<dbReference type="EMBL" id="LIAE01005505">
    <property type="protein sequence ID" value="PAV93291.1"/>
    <property type="molecule type" value="Genomic_DNA"/>
</dbReference>
<evidence type="ECO:0000313" key="3">
    <source>
        <dbReference type="Proteomes" id="UP000218231"/>
    </source>
</evidence>
<feature type="region of interest" description="Disordered" evidence="1">
    <location>
        <begin position="1"/>
        <end position="31"/>
    </location>
</feature>
<comment type="caution">
    <text evidence="2">The sequence shown here is derived from an EMBL/GenBank/DDBJ whole genome shotgun (WGS) entry which is preliminary data.</text>
</comment>